<reference evidence="2" key="1">
    <citation type="journal article" date="2013" name="Lancet">
        <title>First case of E anophelis outbreak in an intensive-care unit.</title>
        <authorList>
            <person name="Teo J."/>
            <person name="Tan S.Y."/>
            <person name="Tay M."/>
            <person name="Ding Y."/>
            <person name="Kjelleberg S."/>
            <person name="Givskov M."/>
            <person name="Lin R.T."/>
            <person name="Yang L."/>
        </authorList>
    </citation>
    <scope>NUCLEOTIDE SEQUENCE [LARGE SCALE GENOMIC DNA]</scope>
    <source>
        <strain evidence="2">NUHP1</strain>
    </source>
</reference>
<feature type="domain" description="N-acetyltransferase" evidence="1">
    <location>
        <begin position="79"/>
        <end position="215"/>
    </location>
</feature>
<dbReference type="HOGENOM" id="CLU_083895_1_0_10"/>
<dbReference type="Gene3D" id="3.40.630.30">
    <property type="match status" value="1"/>
</dbReference>
<evidence type="ECO:0000313" key="3">
    <source>
        <dbReference type="Proteomes" id="UP000028933"/>
    </source>
</evidence>
<dbReference type="Pfam" id="PF00583">
    <property type="entry name" value="Acetyltransf_1"/>
    <property type="match status" value="1"/>
</dbReference>
<dbReference type="GO" id="GO:0016747">
    <property type="term" value="F:acyltransferase activity, transferring groups other than amino-acyl groups"/>
    <property type="evidence" value="ECO:0007669"/>
    <property type="project" value="InterPro"/>
</dbReference>
<proteinExistence type="predicted"/>
<accession>A0A077EDE4</accession>
<dbReference type="PROSITE" id="PS51186">
    <property type="entry name" value="GNAT"/>
    <property type="match status" value="1"/>
</dbReference>
<dbReference type="STRING" id="1338011.BD94_1732"/>
<dbReference type="EMBL" id="CP007547">
    <property type="protein sequence ID" value="AIL45507.1"/>
    <property type="molecule type" value="Genomic_DNA"/>
</dbReference>
<dbReference type="InterPro" id="IPR016181">
    <property type="entry name" value="Acyl_CoA_acyltransferase"/>
</dbReference>
<sequence length="215" mass="24610">MKDKVPAVLIEKWLNGWSVSREVSLPVRYKSGFKVDVGWEEQKCRYVFPVLNEDLIHLAESIEEPWVFLKVCAACSELTEILPDRWTVQPQGYLMMSENNSDKIKDQTLADTYTMETEVSDDGVHLIKIKDENNELASSGRVVCLDDWAIYDRIETSQFHQRKGLGSYLFGELQKIADKMGIENNILVATEEGRLLYESLGWKVVSLYTSVVIIP</sequence>
<evidence type="ECO:0000313" key="2">
    <source>
        <dbReference type="EMBL" id="AIL45507.1"/>
    </source>
</evidence>
<dbReference type="SUPFAM" id="SSF55729">
    <property type="entry name" value="Acyl-CoA N-acyltransferases (Nat)"/>
    <property type="match status" value="1"/>
</dbReference>
<dbReference type="InterPro" id="IPR000182">
    <property type="entry name" value="GNAT_dom"/>
</dbReference>
<dbReference type="AlphaFoldDB" id="A0A077EDE4"/>
<gene>
    <name evidence="2" type="ORF">BD94_1732</name>
</gene>
<dbReference type="RefSeq" id="WP_024564561.1">
    <property type="nucleotide sequence ID" value="NZ_CP007547.1"/>
</dbReference>
<evidence type="ECO:0000259" key="1">
    <source>
        <dbReference type="PROSITE" id="PS51186"/>
    </source>
</evidence>
<dbReference type="eggNOG" id="COG0454">
    <property type="taxonomic scope" value="Bacteria"/>
</dbReference>
<dbReference type="Proteomes" id="UP000028933">
    <property type="component" value="Chromosome"/>
</dbReference>
<name>A0A077EDE4_9FLAO</name>
<keyword evidence="2" id="KW-0808">Transferase</keyword>
<reference evidence="2" key="2">
    <citation type="journal article" date="2015" name="Genome Biol. Evol.">
        <title>Complete Genome Sequence and Transcriptomic Analysis of the Novel Pathogen Elizabethkingia anophelis in Response to Oxidative Stress.</title>
        <authorList>
            <person name="Li Y."/>
            <person name="Liu Y."/>
            <person name="Chew S.C."/>
            <person name="Tay M."/>
            <person name="Salido M.M."/>
            <person name="Teo J."/>
            <person name="Lauro F.M."/>
            <person name="Givskov M."/>
            <person name="Yang L."/>
        </authorList>
    </citation>
    <scope>NUCLEOTIDE SEQUENCE</scope>
    <source>
        <strain evidence="2">NUHP1</strain>
    </source>
</reference>
<dbReference type="KEGG" id="eao:BD94_1732"/>
<organism evidence="2 3">
    <name type="scientific">Elizabethkingia anophelis NUHP1</name>
    <dbReference type="NCBI Taxonomy" id="1338011"/>
    <lineage>
        <taxon>Bacteria</taxon>
        <taxon>Pseudomonadati</taxon>
        <taxon>Bacteroidota</taxon>
        <taxon>Flavobacteriia</taxon>
        <taxon>Flavobacteriales</taxon>
        <taxon>Weeksellaceae</taxon>
        <taxon>Elizabethkingia</taxon>
    </lineage>
</organism>
<protein>
    <submittedName>
        <fullName evidence="2">GCN5-related N-acetyltransferase</fullName>
    </submittedName>
</protein>